<keyword evidence="1" id="KW-0863">Zinc-finger</keyword>
<keyword evidence="1" id="KW-0862">Zinc</keyword>
<evidence type="ECO:0000313" key="4">
    <source>
        <dbReference type="EMBL" id="GJC91039.1"/>
    </source>
</evidence>
<feature type="region of interest" description="Disordered" evidence="2">
    <location>
        <begin position="358"/>
        <end position="391"/>
    </location>
</feature>
<dbReference type="AlphaFoldDB" id="A0AA37H1Z9"/>
<keyword evidence="5" id="KW-1185">Reference proteome</keyword>
<sequence>MEGNVNADPSGNPQQLVQLIGQLAAQLQEMRATQAAERETRAAEREAQAAEREAQAAEREAQREQIRLLQQALAPSNNAERIADAVNDPDPPDQTRPPLKIWKTRLPDPPKFDGTRRRFIPWFLEMQGKLQVDREAFGGDEELFAYIYARLDSTAQTMASAYYSHGGTDGKRSPDQFMTYLQRTYGDPNAEARALDRLRSLRQKDTESFASFFPKFEKELADSGGGTWEDKVRVNYLEGALNRTLRNLLICVPVIPKDYNEFVELLLTIGSRLDSQTYQDRYERRRRRPSTPDQAKPKTATSGNVDKVDWEPTKVNRSTVPNKAREKKRENFQKGDRRCYKCEEIGHLIRNCPRWEKAKIKKAAPKPAVNDSPTGSSEPESDQTSEDSGKE</sequence>
<evidence type="ECO:0000256" key="1">
    <source>
        <dbReference type="PROSITE-ProRule" id="PRU00047"/>
    </source>
</evidence>
<evidence type="ECO:0000313" key="5">
    <source>
        <dbReference type="Proteomes" id="UP001055172"/>
    </source>
</evidence>
<dbReference type="Pfam" id="PF00098">
    <property type="entry name" value="zf-CCHC"/>
    <property type="match status" value="1"/>
</dbReference>
<dbReference type="InterPro" id="IPR036875">
    <property type="entry name" value="Znf_CCHC_sf"/>
</dbReference>
<organism evidence="4 5">
    <name type="scientific">Colletotrichum liriopes</name>
    <dbReference type="NCBI Taxonomy" id="708192"/>
    <lineage>
        <taxon>Eukaryota</taxon>
        <taxon>Fungi</taxon>
        <taxon>Dikarya</taxon>
        <taxon>Ascomycota</taxon>
        <taxon>Pezizomycotina</taxon>
        <taxon>Sordariomycetes</taxon>
        <taxon>Hypocreomycetidae</taxon>
        <taxon>Glomerellales</taxon>
        <taxon>Glomerellaceae</taxon>
        <taxon>Colletotrichum</taxon>
        <taxon>Colletotrichum spaethianum species complex</taxon>
    </lineage>
</organism>
<dbReference type="SUPFAM" id="SSF57756">
    <property type="entry name" value="Retrovirus zinc finger-like domains"/>
    <property type="match status" value="1"/>
</dbReference>
<proteinExistence type="predicted"/>
<accession>A0AA37H1Z9</accession>
<comment type="caution">
    <text evidence="4">The sequence shown here is derived from an EMBL/GenBank/DDBJ whole genome shotgun (WGS) entry which is preliminary data.</text>
</comment>
<dbReference type="Gene3D" id="4.10.60.10">
    <property type="entry name" value="Zinc finger, CCHC-type"/>
    <property type="match status" value="1"/>
</dbReference>
<gene>
    <name evidence="4" type="ORF">ColLi_13877</name>
</gene>
<feature type="domain" description="CCHC-type" evidence="3">
    <location>
        <begin position="337"/>
        <end position="354"/>
    </location>
</feature>
<dbReference type="GO" id="GO:0003676">
    <property type="term" value="F:nucleic acid binding"/>
    <property type="evidence" value="ECO:0007669"/>
    <property type="project" value="InterPro"/>
</dbReference>
<dbReference type="Proteomes" id="UP001055172">
    <property type="component" value="Unassembled WGS sequence"/>
</dbReference>
<feature type="compositionally biased region" description="Basic and acidic residues" evidence="2">
    <location>
        <begin position="36"/>
        <end position="63"/>
    </location>
</feature>
<protein>
    <recommendedName>
        <fullName evidence="3">CCHC-type domain-containing protein</fullName>
    </recommendedName>
</protein>
<keyword evidence="1" id="KW-0479">Metal-binding</keyword>
<feature type="region of interest" description="Disordered" evidence="2">
    <location>
        <begin position="278"/>
        <end position="331"/>
    </location>
</feature>
<reference evidence="4 5" key="1">
    <citation type="submission" date="2021-07" db="EMBL/GenBank/DDBJ databases">
        <title>Genome data of Colletotrichum spaethianum.</title>
        <authorList>
            <person name="Utami Y.D."/>
            <person name="Hiruma K."/>
        </authorList>
    </citation>
    <scope>NUCLEOTIDE SEQUENCE [LARGE SCALE GENOMIC DNA]</scope>
    <source>
        <strain evidence="4 5">MAFF 242679</strain>
    </source>
</reference>
<dbReference type="InterPro" id="IPR001878">
    <property type="entry name" value="Znf_CCHC"/>
</dbReference>
<feature type="region of interest" description="Disordered" evidence="2">
    <location>
        <begin position="82"/>
        <end position="108"/>
    </location>
</feature>
<feature type="region of interest" description="Disordered" evidence="2">
    <location>
        <begin position="31"/>
        <end position="63"/>
    </location>
</feature>
<dbReference type="EMBL" id="BPPX01000066">
    <property type="protein sequence ID" value="GJC91039.1"/>
    <property type="molecule type" value="Genomic_DNA"/>
</dbReference>
<name>A0AA37H1Z9_9PEZI</name>
<evidence type="ECO:0000259" key="3">
    <source>
        <dbReference type="PROSITE" id="PS50158"/>
    </source>
</evidence>
<dbReference type="SMART" id="SM00343">
    <property type="entry name" value="ZnF_C2HC"/>
    <property type="match status" value="1"/>
</dbReference>
<dbReference type="PROSITE" id="PS50158">
    <property type="entry name" value="ZF_CCHC"/>
    <property type="match status" value="1"/>
</dbReference>
<dbReference type="GO" id="GO:0008270">
    <property type="term" value="F:zinc ion binding"/>
    <property type="evidence" value="ECO:0007669"/>
    <property type="project" value="UniProtKB-KW"/>
</dbReference>
<evidence type="ECO:0000256" key="2">
    <source>
        <dbReference type="SAM" id="MobiDB-lite"/>
    </source>
</evidence>